<dbReference type="GO" id="GO:0043041">
    <property type="term" value="P:amino acid activation for nonribosomal peptide biosynthetic process"/>
    <property type="evidence" value="ECO:0007669"/>
    <property type="project" value="TreeGrafter"/>
</dbReference>
<dbReference type="InterPro" id="IPR029058">
    <property type="entry name" value="AB_hydrolase_fold"/>
</dbReference>
<feature type="transmembrane region" description="Helical" evidence="2">
    <location>
        <begin position="1205"/>
        <end position="1231"/>
    </location>
</feature>
<dbReference type="Gene3D" id="3.40.50.12780">
    <property type="entry name" value="N-terminal domain of ligase-like"/>
    <property type="match status" value="1"/>
</dbReference>
<feature type="transmembrane region" description="Helical" evidence="2">
    <location>
        <begin position="925"/>
        <end position="943"/>
    </location>
</feature>
<feature type="transmembrane region" description="Helical" evidence="2">
    <location>
        <begin position="669"/>
        <end position="692"/>
    </location>
</feature>
<dbReference type="EMBL" id="CP108254">
    <property type="protein sequence ID" value="WTU45847.1"/>
    <property type="molecule type" value="Genomic_DNA"/>
</dbReference>
<dbReference type="Gene3D" id="3.30.300.30">
    <property type="match status" value="1"/>
</dbReference>
<dbReference type="Gene3D" id="2.160.10.10">
    <property type="entry name" value="Hexapeptide repeat proteins"/>
    <property type="match status" value="2"/>
</dbReference>
<dbReference type="InterPro" id="IPR000873">
    <property type="entry name" value="AMP-dep_synth/lig_dom"/>
</dbReference>
<accession>A0AAU2HE92</accession>
<sequence length="1339" mass="141675">MTVAAERLPDAGPTMLPGAGPTTLPELFETAARLRPGALALDLPPAEGRPRRSLTYAELKAQADALAGAVGALVGQGRIAAVLLPRTTERLYAAQLGVLRAGAAYVCLDPAFPDAQICEILAASGAAAVLTDLDGQLRMRLAGYEGPVLRVDRPLEPVRAALPAPPDPEELAYLIYTSGTTGRPKGVMIAHRSIASLVASDVAEFALGPGDRVAQGSSSAYDSSVEETWMALASGATAVVMDDEVVRLGPDLVPWLRREGITVLCPPPTLLRAASCEDPGTELPELRLLYVGGEALPADVADAWSVGRRMVNGYGPTECTVTCVRHDVVPGERIAIGRAVPGMRAWVLDRNLEPVPRGERGELCMSGNGLALGYLGEPDKTAASFLPHPHLGRLYRTGDLVHQEPDGTLVCHGRIDSQVKLRGYRVELEAIEAALARCPGVREAVCRVQGEGSAQLLAAHIVPVDASRPPESDVLAGRLREVLPSYMVPARFGVLRELPKSAGGKVRRADLPLLEPAGTGGGRATRGPDPEDAAALRIAQAAAQVLDLSYVPVDADFFTGLGGTSLQAAMLVSYLRADPATASLTVRDVYEARTVEKLARKARGSGRPRTDPPPGSDPDGQDVRDRYADAPVATAEQTAWLITELIALSFPAYLVVFGLLPWLCDTVGLVPLLLLGPLIAAPVRLLLAPLTVRIAVLAKKALVGTYVPEALPVWSERAVRMWMVRQVVRIVPWGSLAGTEYQCMALRALGARIGERVHIHRGVNLQQGGWDLLDIGDDVTLGQDASLGLMHLEAGQVVVGSVVLGDGATLDVRAGVGAGTRVGKGAWLTALSSLPSGTVVPDGELADGVPARIGGWVPPPPPPTRGDWELSPRAHGVALMLSQALLRGVMAAPYGLLAVLLVSGLDLDYPSLLTALTHPAGHPGLLAGIAALTCLGVASSVMLEALAVRVLGTVAPGVISLWSPGYIRVWLKTSLVDSASNWLSGTLLWPRWLRAAGMDIGPDCEISTIIDVVPELVSIGGGSFLADGIYLGGPRIHRGTVALGLLGLGSGTFVGNHAVLPGGASLPDDLLIGVATPGHDRAFRPGSSWFGHPVFELPRREVVEADRELTHEPTPLRRFNRWVWELARFLLPLVPLAATQAWLLGVDALNPTPFYPWPVLAVPAVTLGCAVALCAVVLAMKWTLLGRVRPGVHPLWSCWCSRWDFLYVAWGVIALRPLTALEGTLLLPMFLRRTGMRIGRRVVLGEGFAQVVDPDMLDIGDGATVCANFQAHTFEDRVLKTDHVRVGAGATLAENTVVLYGADIGPDTFVAPHSVVMKRESLLPGSRYEGVPTRPVSVG</sequence>
<dbReference type="InterPro" id="IPR011004">
    <property type="entry name" value="Trimer_LpxA-like_sf"/>
</dbReference>
<dbReference type="Pfam" id="PF00501">
    <property type="entry name" value="AMP-binding"/>
    <property type="match status" value="1"/>
</dbReference>
<feature type="region of interest" description="Disordered" evidence="1">
    <location>
        <begin position="600"/>
        <end position="624"/>
    </location>
</feature>
<dbReference type="Pfam" id="PF13193">
    <property type="entry name" value="AMP-binding_C"/>
    <property type="match status" value="1"/>
</dbReference>
<keyword evidence="2" id="KW-0812">Transmembrane</keyword>
<dbReference type="InterPro" id="IPR010071">
    <property type="entry name" value="AA_adenyl_dom"/>
</dbReference>
<dbReference type="GO" id="GO:0005737">
    <property type="term" value="C:cytoplasm"/>
    <property type="evidence" value="ECO:0007669"/>
    <property type="project" value="TreeGrafter"/>
</dbReference>
<dbReference type="CDD" id="cd05930">
    <property type="entry name" value="A_NRPS"/>
    <property type="match status" value="1"/>
</dbReference>
<keyword evidence="2" id="KW-0472">Membrane</keyword>
<dbReference type="NCBIfam" id="TIGR01733">
    <property type="entry name" value="AA-adenyl-dom"/>
    <property type="match status" value="1"/>
</dbReference>
<dbReference type="InterPro" id="IPR020845">
    <property type="entry name" value="AMP-binding_CS"/>
</dbReference>
<keyword evidence="4" id="KW-0614">Plasmid</keyword>
<dbReference type="GO" id="GO:0031177">
    <property type="term" value="F:phosphopantetheine binding"/>
    <property type="evidence" value="ECO:0007669"/>
    <property type="project" value="TreeGrafter"/>
</dbReference>
<dbReference type="InterPro" id="IPR042099">
    <property type="entry name" value="ANL_N_sf"/>
</dbReference>
<dbReference type="SUPFAM" id="SSF47336">
    <property type="entry name" value="ACP-like"/>
    <property type="match status" value="1"/>
</dbReference>
<dbReference type="SUPFAM" id="SSF51161">
    <property type="entry name" value="Trimeric LpxA-like enzymes"/>
    <property type="match status" value="3"/>
</dbReference>
<dbReference type="Gene3D" id="3.40.50.1820">
    <property type="entry name" value="alpha/beta hydrolase"/>
    <property type="match status" value="1"/>
</dbReference>
<dbReference type="GO" id="GO:0044550">
    <property type="term" value="P:secondary metabolite biosynthetic process"/>
    <property type="evidence" value="ECO:0007669"/>
    <property type="project" value="TreeGrafter"/>
</dbReference>
<dbReference type="PROSITE" id="PS50075">
    <property type="entry name" value="CARRIER"/>
    <property type="match status" value="1"/>
</dbReference>
<reference evidence="4" key="1">
    <citation type="submission" date="2022-10" db="EMBL/GenBank/DDBJ databases">
        <title>The complete genomes of actinobacterial strains from the NBC collection.</title>
        <authorList>
            <person name="Joergensen T.S."/>
            <person name="Alvarez Arevalo M."/>
            <person name="Sterndorff E.B."/>
            <person name="Faurdal D."/>
            <person name="Vuksanovic O."/>
            <person name="Mourched A.-S."/>
            <person name="Charusanti P."/>
            <person name="Shaw S."/>
            <person name="Blin K."/>
            <person name="Weber T."/>
        </authorList>
    </citation>
    <scope>NUCLEOTIDE SEQUENCE</scope>
    <source>
        <strain evidence="4">NBC_00060</strain>
        <plasmid evidence="4">unnamed1</plasmid>
    </source>
</reference>
<dbReference type="InterPro" id="IPR045851">
    <property type="entry name" value="AMP-bd_C_sf"/>
</dbReference>
<dbReference type="PANTHER" id="PTHR45527">
    <property type="entry name" value="NONRIBOSOMAL PEPTIDE SYNTHETASE"/>
    <property type="match status" value="1"/>
</dbReference>
<name>A0AAU2HE92_9ACTN</name>
<dbReference type="InterPro" id="IPR009081">
    <property type="entry name" value="PP-bd_ACP"/>
</dbReference>
<feature type="domain" description="Carrier" evidence="3">
    <location>
        <begin position="529"/>
        <end position="606"/>
    </location>
</feature>
<evidence type="ECO:0000313" key="4">
    <source>
        <dbReference type="EMBL" id="WTU45847.1"/>
    </source>
</evidence>
<dbReference type="PROSITE" id="PS00455">
    <property type="entry name" value="AMP_BINDING"/>
    <property type="match status" value="1"/>
</dbReference>
<geneLocation type="plasmid" evidence="4">
    <name>unnamed1</name>
</geneLocation>
<feature type="transmembrane region" description="Helical" evidence="2">
    <location>
        <begin position="884"/>
        <end position="905"/>
    </location>
</feature>
<feature type="region of interest" description="Disordered" evidence="1">
    <location>
        <begin position="1"/>
        <end position="22"/>
    </location>
</feature>
<evidence type="ECO:0000259" key="3">
    <source>
        <dbReference type="PROSITE" id="PS50075"/>
    </source>
</evidence>
<feature type="transmembrane region" description="Helical" evidence="2">
    <location>
        <begin position="1157"/>
        <end position="1184"/>
    </location>
</feature>
<dbReference type="InterPro" id="IPR025110">
    <property type="entry name" value="AMP-bd_C"/>
</dbReference>
<dbReference type="SUPFAM" id="SSF56801">
    <property type="entry name" value="Acetyl-CoA synthetase-like"/>
    <property type="match status" value="1"/>
</dbReference>
<protein>
    <submittedName>
        <fullName evidence="4">Amino acid adenylation domain-containing protein</fullName>
    </submittedName>
</protein>
<dbReference type="PANTHER" id="PTHR45527:SF1">
    <property type="entry name" value="FATTY ACID SYNTHASE"/>
    <property type="match status" value="1"/>
</dbReference>
<keyword evidence="2" id="KW-1133">Transmembrane helix</keyword>
<feature type="transmembrane region" description="Helical" evidence="2">
    <location>
        <begin position="1126"/>
        <end position="1145"/>
    </location>
</feature>
<dbReference type="PRINTS" id="PR00154">
    <property type="entry name" value="AMPBINDING"/>
</dbReference>
<organism evidence="4">
    <name type="scientific">Streptomyces sp. NBC_00060</name>
    <dbReference type="NCBI Taxonomy" id="2975636"/>
    <lineage>
        <taxon>Bacteria</taxon>
        <taxon>Bacillati</taxon>
        <taxon>Actinomycetota</taxon>
        <taxon>Actinomycetes</taxon>
        <taxon>Kitasatosporales</taxon>
        <taxon>Streptomycetaceae</taxon>
        <taxon>Streptomyces</taxon>
    </lineage>
</organism>
<dbReference type="InterPro" id="IPR036736">
    <property type="entry name" value="ACP-like_sf"/>
</dbReference>
<evidence type="ECO:0000256" key="2">
    <source>
        <dbReference type="SAM" id="Phobius"/>
    </source>
</evidence>
<dbReference type="Pfam" id="PF00550">
    <property type="entry name" value="PP-binding"/>
    <property type="match status" value="1"/>
</dbReference>
<dbReference type="RefSeq" id="WP_331723638.1">
    <property type="nucleotide sequence ID" value="NZ_CP108254.1"/>
</dbReference>
<evidence type="ECO:0000256" key="1">
    <source>
        <dbReference type="SAM" id="MobiDB-lite"/>
    </source>
</evidence>
<dbReference type="InterPro" id="IPR020459">
    <property type="entry name" value="AMP-binding"/>
</dbReference>
<gene>
    <name evidence="4" type="ORF">OHV25_40325</name>
</gene>
<proteinExistence type="predicted"/>